<keyword evidence="3 5" id="KW-1133">Transmembrane helix</keyword>
<accession>A0ABD5RSK0</accession>
<evidence type="ECO:0000313" key="8">
    <source>
        <dbReference type="Proteomes" id="UP001596099"/>
    </source>
</evidence>
<dbReference type="Proteomes" id="UP001596099">
    <property type="component" value="Unassembled WGS sequence"/>
</dbReference>
<proteinExistence type="predicted"/>
<dbReference type="Pfam" id="PF00892">
    <property type="entry name" value="EamA"/>
    <property type="match status" value="2"/>
</dbReference>
<sequence length="334" mass="35312">MADRYIWRTVGISTLHVATTRPAFITLTFECPVVDSTQRRDLALFVGLSVMGGGAFPAVEAALSYMPPLLIAAFRFDLAGVFLLGYAITTTRNWRPSTRGDVLAIVGGGTLFFPFGQGIWYIGQALTTSALSGLMASLIPLLTAAWSWVLVPQDRVSKDELVGLGIGVVGVLLTLVPGATSLVDQGIVGKLVIFVSAIGTALGSVLIRRAENAISVPAVTAWSMLLGAGLMHALSPVVGESLADVTINPTAVLALGYLTVISTALAYIIYFVLIDRRSAVETNLIHYLFPVVAIVAGYVLFGEALPPSALLGFVFIAVGFGVLKRRTIAVELFD</sequence>
<reference evidence="7 8" key="1">
    <citation type="journal article" date="2019" name="Int. J. Syst. Evol. Microbiol.">
        <title>The Global Catalogue of Microorganisms (GCM) 10K type strain sequencing project: providing services to taxonomists for standard genome sequencing and annotation.</title>
        <authorList>
            <consortium name="The Broad Institute Genomics Platform"/>
            <consortium name="The Broad Institute Genome Sequencing Center for Infectious Disease"/>
            <person name="Wu L."/>
            <person name="Ma J."/>
        </authorList>
    </citation>
    <scope>NUCLEOTIDE SEQUENCE [LARGE SCALE GENOMIC DNA]</scope>
    <source>
        <strain evidence="7 8">CGMCC 1.12543</strain>
    </source>
</reference>
<feature type="transmembrane region" description="Helical" evidence="5">
    <location>
        <begin position="129"/>
        <end position="149"/>
    </location>
</feature>
<evidence type="ECO:0000256" key="1">
    <source>
        <dbReference type="ARBA" id="ARBA00004141"/>
    </source>
</evidence>
<feature type="domain" description="EamA" evidence="6">
    <location>
        <begin position="189"/>
        <end position="320"/>
    </location>
</feature>
<feature type="transmembrane region" description="Helical" evidence="5">
    <location>
        <begin position="307"/>
        <end position="323"/>
    </location>
</feature>
<feature type="transmembrane region" description="Helical" evidence="5">
    <location>
        <begin position="42"/>
        <end position="63"/>
    </location>
</feature>
<evidence type="ECO:0000256" key="5">
    <source>
        <dbReference type="SAM" id="Phobius"/>
    </source>
</evidence>
<evidence type="ECO:0000259" key="6">
    <source>
        <dbReference type="Pfam" id="PF00892"/>
    </source>
</evidence>
<feature type="domain" description="EamA" evidence="6">
    <location>
        <begin position="44"/>
        <end position="175"/>
    </location>
</feature>
<dbReference type="AlphaFoldDB" id="A0ABD5RSK0"/>
<organism evidence="7 8">
    <name type="scientific">Halomarina salina</name>
    <dbReference type="NCBI Taxonomy" id="1872699"/>
    <lineage>
        <taxon>Archaea</taxon>
        <taxon>Methanobacteriati</taxon>
        <taxon>Methanobacteriota</taxon>
        <taxon>Stenosarchaea group</taxon>
        <taxon>Halobacteria</taxon>
        <taxon>Halobacteriales</taxon>
        <taxon>Natronomonadaceae</taxon>
        <taxon>Halomarina</taxon>
    </lineage>
</organism>
<evidence type="ECO:0000256" key="2">
    <source>
        <dbReference type="ARBA" id="ARBA00022692"/>
    </source>
</evidence>
<dbReference type="RefSeq" id="WP_379752013.1">
    <property type="nucleotide sequence ID" value="NZ_JBHSQH010000002.1"/>
</dbReference>
<dbReference type="SUPFAM" id="SSF103481">
    <property type="entry name" value="Multidrug resistance efflux transporter EmrE"/>
    <property type="match status" value="2"/>
</dbReference>
<feature type="transmembrane region" description="Helical" evidence="5">
    <location>
        <begin position="251"/>
        <end position="272"/>
    </location>
</feature>
<feature type="transmembrane region" description="Helical" evidence="5">
    <location>
        <begin position="284"/>
        <end position="301"/>
    </location>
</feature>
<dbReference type="GO" id="GO:0016020">
    <property type="term" value="C:membrane"/>
    <property type="evidence" value="ECO:0007669"/>
    <property type="project" value="UniProtKB-SubCell"/>
</dbReference>
<keyword evidence="4 5" id="KW-0472">Membrane</keyword>
<keyword evidence="2 5" id="KW-0812">Transmembrane</keyword>
<name>A0ABD5RSK0_9EURY</name>
<dbReference type="EMBL" id="JBHSQH010000002">
    <property type="protein sequence ID" value="MFC5973565.1"/>
    <property type="molecule type" value="Genomic_DNA"/>
</dbReference>
<comment type="caution">
    <text evidence="7">The sequence shown here is derived from an EMBL/GenBank/DDBJ whole genome shotgun (WGS) entry which is preliminary data.</text>
</comment>
<feature type="transmembrane region" description="Helical" evidence="5">
    <location>
        <begin position="161"/>
        <end position="181"/>
    </location>
</feature>
<feature type="transmembrane region" description="Helical" evidence="5">
    <location>
        <begin position="219"/>
        <end position="239"/>
    </location>
</feature>
<evidence type="ECO:0000256" key="3">
    <source>
        <dbReference type="ARBA" id="ARBA00022989"/>
    </source>
</evidence>
<keyword evidence="8" id="KW-1185">Reference proteome</keyword>
<feature type="transmembrane region" description="Helical" evidence="5">
    <location>
        <begin position="69"/>
        <end position="89"/>
    </location>
</feature>
<comment type="subcellular location">
    <subcellularLocation>
        <location evidence="1">Membrane</location>
        <topology evidence="1">Multi-pass membrane protein</topology>
    </subcellularLocation>
</comment>
<feature type="transmembrane region" description="Helical" evidence="5">
    <location>
        <begin position="101"/>
        <end position="123"/>
    </location>
</feature>
<dbReference type="PANTHER" id="PTHR32322">
    <property type="entry name" value="INNER MEMBRANE TRANSPORTER"/>
    <property type="match status" value="1"/>
</dbReference>
<feature type="transmembrane region" description="Helical" evidence="5">
    <location>
        <begin position="187"/>
        <end position="207"/>
    </location>
</feature>
<gene>
    <name evidence="7" type="ORF">ACFPYI_19725</name>
</gene>
<protein>
    <submittedName>
        <fullName evidence="7">DMT family transporter</fullName>
    </submittedName>
</protein>
<evidence type="ECO:0000256" key="4">
    <source>
        <dbReference type="ARBA" id="ARBA00023136"/>
    </source>
</evidence>
<dbReference type="InterPro" id="IPR050638">
    <property type="entry name" value="AA-Vitamin_Transporters"/>
</dbReference>
<evidence type="ECO:0000313" key="7">
    <source>
        <dbReference type="EMBL" id="MFC5973565.1"/>
    </source>
</evidence>
<dbReference type="InterPro" id="IPR000620">
    <property type="entry name" value="EamA_dom"/>
</dbReference>
<dbReference type="InterPro" id="IPR037185">
    <property type="entry name" value="EmrE-like"/>
</dbReference>
<dbReference type="PANTHER" id="PTHR32322:SF2">
    <property type="entry name" value="EAMA DOMAIN-CONTAINING PROTEIN"/>
    <property type="match status" value="1"/>
</dbReference>